<dbReference type="AlphaFoldDB" id="A0A9Q8LEK8"/>
<gene>
    <name evidence="3" type="ORF">CLAFUR5_04060</name>
</gene>
<dbReference type="PANTHER" id="PTHR10039:SF5">
    <property type="entry name" value="NACHT DOMAIN-CONTAINING PROTEIN"/>
    <property type="match status" value="1"/>
</dbReference>
<keyword evidence="1" id="KW-0677">Repeat</keyword>
<evidence type="ECO:0000256" key="1">
    <source>
        <dbReference type="ARBA" id="ARBA00022737"/>
    </source>
</evidence>
<proteinExistence type="predicted"/>
<dbReference type="InterPro" id="IPR027417">
    <property type="entry name" value="P-loop_NTPase"/>
</dbReference>
<evidence type="ECO:0000259" key="2">
    <source>
        <dbReference type="PROSITE" id="PS50837"/>
    </source>
</evidence>
<dbReference type="PANTHER" id="PTHR10039">
    <property type="entry name" value="AMELOGENIN"/>
    <property type="match status" value="1"/>
</dbReference>
<dbReference type="KEGG" id="ffu:CLAFUR5_04060"/>
<reference evidence="3" key="2">
    <citation type="journal article" date="2022" name="Microb. Genom.">
        <title>A chromosome-scale genome assembly of the tomato pathogen Cladosporium fulvum reveals a compartmentalized genome architecture and the presence of a dispensable chromosome.</title>
        <authorList>
            <person name="Zaccaron A.Z."/>
            <person name="Chen L.H."/>
            <person name="Samaras A."/>
            <person name="Stergiopoulos I."/>
        </authorList>
    </citation>
    <scope>NUCLEOTIDE SEQUENCE</scope>
    <source>
        <strain evidence="3">Race5_Kim</strain>
    </source>
</reference>
<accession>A0A9Q8LEK8</accession>
<sequence length="790" mass="89184">MTEHQTAHSHGYSEVNISDSATAHLGNVYNTTAEDLIEKILKQLSFPGMHNWQSRNIDAHEGTFGWIMEDSQTLLNDLPADQSAEVGADSDVKVARQKAEQARKLQNWLRSPSDRSVFWIHGKAGSGKLTLMKTISDHARTKKLAALSAGSGTEVITLAFFAFRAGSELESKLVGMWRGLLYQLTKQCRNLLADSSPLKDWAEGEVPVAPSGRLLTALKTMLTEVSKHRTLVILLDGLDEVTEGEHSDLVTYIQQLTISAKICVASRKDKIFSNTFGGLNHDLALHNLTAMDMSIVIRSRLEAAQAEGFPMYDADLRSLAQKTLSRAEGVFLWVNLVTKSLARGLTNGDDTPFLEDRLRTKPKEIDALLEQMLYGIDEVYRRPAAWILLWTSDRQRYLTLDSPQITAYTEAALASSPHPECSDLAEVSAFVRNPYYAIDSLLDDTPDGVGSFSVEQETLKLRAWTNDLVEYSSLGSVSGREKRRTILLHRTVLDFVDQHREELVEWLGTTFQHALYEVNRHLRVMPEVSMWRSLESFSDELRRFAQIMDRDDDTLQDWLTGPYSFARILMKLDDMANAISDGPANSHWTSFILDFDAYDHDLLPASKVSNVAVVTPDESDPDKGLTEDLRRYDIEGNGLPAFLTNRSLHNMFWTMVKSCTSEEVARSKQFWLECATVSVFQLSINNEGWLWHETETVLRIVDELGADLNQPILRIYGGSLSAWQRLERTPRKITELLQALLDRGADSRVDLSDIWQEGRQPYRWVEGCTVDVRVLVDSIRAGKMDDYWEG</sequence>
<dbReference type="OrthoDB" id="443402at2759"/>
<feature type="domain" description="NACHT" evidence="2">
    <location>
        <begin position="116"/>
        <end position="241"/>
    </location>
</feature>
<dbReference type="Pfam" id="PF24883">
    <property type="entry name" value="NPHP3_N"/>
    <property type="match status" value="1"/>
</dbReference>
<evidence type="ECO:0000313" key="4">
    <source>
        <dbReference type="Proteomes" id="UP000756132"/>
    </source>
</evidence>
<name>A0A9Q8LEK8_PASFU</name>
<dbReference type="InterPro" id="IPR007111">
    <property type="entry name" value="NACHT_NTPase"/>
</dbReference>
<dbReference type="InterPro" id="IPR056884">
    <property type="entry name" value="NPHP3-like_N"/>
</dbReference>
<protein>
    <recommendedName>
        <fullName evidence="2">NACHT domain-containing protein</fullName>
    </recommendedName>
</protein>
<dbReference type="Gene3D" id="3.40.50.300">
    <property type="entry name" value="P-loop containing nucleotide triphosphate hydrolases"/>
    <property type="match status" value="1"/>
</dbReference>
<dbReference type="SUPFAM" id="SSF52540">
    <property type="entry name" value="P-loop containing nucleoside triphosphate hydrolases"/>
    <property type="match status" value="1"/>
</dbReference>
<dbReference type="GeneID" id="71983938"/>
<dbReference type="PROSITE" id="PS50837">
    <property type="entry name" value="NACHT"/>
    <property type="match status" value="1"/>
</dbReference>
<dbReference type="Proteomes" id="UP000756132">
    <property type="component" value="Chromosome 4"/>
</dbReference>
<organism evidence="3 4">
    <name type="scientific">Passalora fulva</name>
    <name type="common">Tomato leaf mold</name>
    <name type="synonym">Cladosporium fulvum</name>
    <dbReference type="NCBI Taxonomy" id="5499"/>
    <lineage>
        <taxon>Eukaryota</taxon>
        <taxon>Fungi</taxon>
        <taxon>Dikarya</taxon>
        <taxon>Ascomycota</taxon>
        <taxon>Pezizomycotina</taxon>
        <taxon>Dothideomycetes</taxon>
        <taxon>Dothideomycetidae</taxon>
        <taxon>Mycosphaerellales</taxon>
        <taxon>Mycosphaerellaceae</taxon>
        <taxon>Fulvia</taxon>
    </lineage>
</organism>
<reference evidence="3" key="1">
    <citation type="submission" date="2021-12" db="EMBL/GenBank/DDBJ databases">
        <authorList>
            <person name="Zaccaron A."/>
            <person name="Stergiopoulos I."/>
        </authorList>
    </citation>
    <scope>NUCLEOTIDE SEQUENCE</scope>
    <source>
        <strain evidence="3">Race5_Kim</strain>
    </source>
</reference>
<evidence type="ECO:0000313" key="3">
    <source>
        <dbReference type="EMBL" id="UJO15986.1"/>
    </source>
</evidence>
<dbReference type="EMBL" id="CP090166">
    <property type="protein sequence ID" value="UJO15986.1"/>
    <property type="molecule type" value="Genomic_DNA"/>
</dbReference>
<dbReference type="RefSeq" id="XP_047760352.1">
    <property type="nucleotide sequence ID" value="XM_047903208.1"/>
</dbReference>
<keyword evidence="4" id="KW-1185">Reference proteome</keyword>